<dbReference type="PANTHER" id="PTHR48107:SF7">
    <property type="entry name" value="RE15974P"/>
    <property type="match status" value="1"/>
</dbReference>
<evidence type="ECO:0000259" key="3">
    <source>
        <dbReference type="SMART" id="SM00822"/>
    </source>
</evidence>
<dbReference type="AlphaFoldDB" id="A0A1N7FQN8"/>
<sequence length="250" mass="25219">MTTTGTVDSSTAAIVTGGSRSIGRAIAQRLAAEGHPVVVNYANGADAAAETVRTIVDAGGRATSVRADVASATDMERLFGAAASTYGQVGILVNNAGVSILGELDEMAADDYDRVFDVSARGTYNGLRAAAAHLADRGRIVNLSSTAVAVATPRMGVYLAAKAAVETFTRVAAKELAPRGITVNAVAPGLIRSAMFADGKTPEQLAAIEKAAPAARLGEVGEVADAVALLVAPEASWISGQVIRVNGGAA</sequence>
<dbReference type="SMART" id="SM00822">
    <property type="entry name" value="PKS_KR"/>
    <property type="match status" value="1"/>
</dbReference>
<feature type="domain" description="Ketoreductase" evidence="3">
    <location>
        <begin position="11"/>
        <end position="189"/>
    </location>
</feature>
<dbReference type="PRINTS" id="PR00080">
    <property type="entry name" value="SDRFAMILY"/>
</dbReference>
<dbReference type="GO" id="GO:0016614">
    <property type="term" value="F:oxidoreductase activity, acting on CH-OH group of donors"/>
    <property type="evidence" value="ECO:0007669"/>
    <property type="project" value="UniProtKB-ARBA"/>
</dbReference>
<dbReference type="EMBL" id="FTNT01000006">
    <property type="protein sequence ID" value="SIS02565.1"/>
    <property type="molecule type" value="Genomic_DNA"/>
</dbReference>
<evidence type="ECO:0000313" key="4">
    <source>
        <dbReference type="EMBL" id="SIS02565.1"/>
    </source>
</evidence>
<name>A0A1N7FQN8_9NOCA</name>
<protein>
    <submittedName>
        <fullName evidence="4">3-oxoacyl-[acyl-carrier protein] reductase</fullName>
    </submittedName>
</protein>
<proteinExistence type="inferred from homology"/>
<dbReference type="InterPro" id="IPR057326">
    <property type="entry name" value="KR_dom"/>
</dbReference>
<keyword evidence="2" id="KW-0560">Oxidoreductase</keyword>
<reference evidence="4 5" key="1">
    <citation type="submission" date="2017-01" db="EMBL/GenBank/DDBJ databases">
        <authorList>
            <person name="Mah S.A."/>
            <person name="Swanson W.J."/>
            <person name="Moy G.W."/>
            <person name="Vacquier V.D."/>
        </authorList>
    </citation>
    <scope>NUCLEOTIDE SEQUENCE [LARGE SCALE GENOMIC DNA]</scope>
    <source>
        <strain evidence="4 5">CPCC 203464</strain>
    </source>
</reference>
<dbReference type="PANTHER" id="PTHR48107">
    <property type="entry name" value="NADPH-DEPENDENT ALDEHYDE REDUCTASE-LIKE PROTEIN, CHLOROPLASTIC-RELATED"/>
    <property type="match status" value="1"/>
</dbReference>
<dbReference type="Gene3D" id="3.40.50.720">
    <property type="entry name" value="NAD(P)-binding Rossmann-like Domain"/>
    <property type="match status" value="1"/>
</dbReference>
<organism evidence="4 5">
    <name type="scientific">Williamsia sterculiae</name>
    <dbReference type="NCBI Taxonomy" id="1344003"/>
    <lineage>
        <taxon>Bacteria</taxon>
        <taxon>Bacillati</taxon>
        <taxon>Actinomycetota</taxon>
        <taxon>Actinomycetes</taxon>
        <taxon>Mycobacteriales</taxon>
        <taxon>Nocardiaceae</taxon>
        <taxon>Williamsia</taxon>
    </lineage>
</organism>
<dbReference type="SUPFAM" id="SSF51735">
    <property type="entry name" value="NAD(P)-binding Rossmann-fold domains"/>
    <property type="match status" value="1"/>
</dbReference>
<dbReference type="RefSeq" id="WP_076479445.1">
    <property type="nucleotide sequence ID" value="NZ_FTNT01000006.1"/>
</dbReference>
<dbReference type="FunFam" id="3.40.50.720:FF:000084">
    <property type="entry name" value="Short-chain dehydrogenase reductase"/>
    <property type="match status" value="1"/>
</dbReference>
<dbReference type="PRINTS" id="PR00081">
    <property type="entry name" value="GDHRDH"/>
</dbReference>
<evidence type="ECO:0000256" key="1">
    <source>
        <dbReference type="ARBA" id="ARBA00006484"/>
    </source>
</evidence>
<dbReference type="OrthoDB" id="9803333at2"/>
<comment type="similarity">
    <text evidence="1">Belongs to the short-chain dehydrogenases/reductases (SDR) family.</text>
</comment>
<dbReference type="STRING" id="1344003.SAMN05445060_2191"/>
<dbReference type="InterPro" id="IPR002347">
    <property type="entry name" value="SDR_fam"/>
</dbReference>
<dbReference type="Proteomes" id="UP000186218">
    <property type="component" value="Unassembled WGS sequence"/>
</dbReference>
<dbReference type="Pfam" id="PF13561">
    <property type="entry name" value="adh_short_C2"/>
    <property type="match status" value="1"/>
</dbReference>
<evidence type="ECO:0000313" key="5">
    <source>
        <dbReference type="Proteomes" id="UP000186218"/>
    </source>
</evidence>
<accession>A0A1N7FQN8</accession>
<gene>
    <name evidence="4" type="ORF">SAMN05445060_2191</name>
</gene>
<keyword evidence="5" id="KW-1185">Reference proteome</keyword>
<evidence type="ECO:0000256" key="2">
    <source>
        <dbReference type="ARBA" id="ARBA00023002"/>
    </source>
</evidence>
<dbReference type="InterPro" id="IPR036291">
    <property type="entry name" value="NAD(P)-bd_dom_sf"/>
</dbReference>